<dbReference type="Pfam" id="PF13489">
    <property type="entry name" value="Methyltransf_23"/>
    <property type="match status" value="1"/>
</dbReference>
<dbReference type="PANTHER" id="PTHR43861">
    <property type="entry name" value="TRANS-ACONITATE 2-METHYLTRANSFERASE-RELATED"/>
    <property type="match status" value="1"/>
</dbReference>
<protein>
    <recommendedName>
        <fullName evidence="4">Methyltransferase domain-containing protein</fullName>
    </recommendedName>
</protein>
<feature type="transmembrane region" description="Helical" evidence="1">
    <location>
        <begin position="174"/>
        <end position="191"/>
    </location>
</feature>
<dbReference type="InterPro" id="IPR029063">
    <property type="entry name" value="SAM-dependent_MTases_sf"/>
</dbReference>
<evidence type="ECO:0000256" key="1">
    <source>
        <dbReference type="SAM" id="Phobius"/>
    </source>
</evidence>
<dbReference type="EMBL" id="MFHT01000026">
    <property type="protein sequence ID" value="OGF77253.1"/>
    <property type="molecule type" value="Genomic_DNA"/>
</dbReference>
<evidence type="ECO:0000313" key="2">
    <source>
        <dbReference type="EMBL" id="OGF77253.1"/>
    </source>
</evidence>
<dbReference type="Gene3D" id="3.40.50.150">
    <property type="entry name" value="Vaccinia Virus protein VP39"/>
    <property type="match status" value="1"/>
</dbReference>
<gene>
    <name evidence="2" type="ORF">A3F23_01225</name>
</gene>
<dbReference type="PANTHER" id="PTHR43861:SF6">
    <property type="entry name" value="METHYLTRANSFERASE TYPE 11"/>
    <property type="match status" value="1"/>
</dbReference>
<accession>A0A1F5WNL9</accession>
<keyword evidence="1" id="KW-0812">Transmembrane</keyword>
<name>A0A1F5WNL9_9BACT</name>
<evidence type="ECO:0000313" key="3">
    <source>
        <dbReference type="Proteomes" id="UP000177723"/>
    </source>
</evidence>
<comment type="caution">
    <text evidence="2">The sequence shown here is derived from an EMBL/GenBank/DDBJ whole genome shotgun (WGS) entry which is preliminary data.</text>
</comment>
<dbReference type="AlphaFoldDB" id="A0A1F5WNL9"/>
<reference evidence="2 3" key="1">
    <citation type="journal article" date="2016" name="Nat. Commun.">
        <title>Thousands of microbial genomes shed light on interconnected biogeochemical processes in an aquifer system.</title>
        <authorList>
            <person name="Anantharaman K."/>
            <person name="Brown C.T."/>
            <person name="Hug L.A."/>
            <person name="Sharon I."/>
            <person name="Castelle C.J."/>
            <person name="Probst A.J."/>
            <person name="Thomas B.C."/>
            <person name="Singh A."/>
            <person name="Wilkins M.J."/>
            <person name="Karaoz U."/>
            <person name="Brodie E.L."/>
            <person name="Williams K.H."/>
            <person name="Hubbard S.S."/>
            <person name="Banfield J.F."/>
        </authorList>
    </citation>
    <scope>NUCLEOTIDE SEQUENCE [LARGE SCALE GENOMIC DNA]</scope>
</reference>
<dbReference type="SUPFAM" id="SSF53335">
    <property type="entry name" value="S-adenosyl-L-methionine-dependent methyltransferases"/>
    <property type="match status" value="1"/>
</dbReference>
<sequence length="247" mass="28764">MERAQYIEIYNIEKYHWWFRGRRKIISECLKLFCPEKVEKALDIGCGTGFNATLLGNFAKNVFGLDSSDIAIDLANKLNPNFTLILGEFPRIELREKYDIIAMLDVLEHLEDDSAALKKIEEQLKPGGLALITVPAFSFLWTEHDNLLHHKRRYTKAGLRARILFDTNLIIKKLSYFNLLMFPVIFVFRFLRKIFNFNEGESDFFILPRILNNSLEKIFSLEANILRWIDLPFGVSIICVLQKTPSK</sequence>
<dbReference type="Proteomes" id="UP000177723">
    <property type="component" value="Unassembled WGS sequence"/>
</dbReference>
<dbReference type="CDD" id="cd02440">
    <property type="entry name" value="AdoMet_MTases"/>
    <property type="match status" value="1"/>
</dbReference>
<proteinExistence type="predicted"/>
<evidence type="ECO:0008006" key="4">
    <source>
        <dbReference type="Google" id="ProtNLM"/>
    </source>
</evidence>
<organism evidence="2 3">
    <name type="scientific">Candidatus Giovannonibacteria bacterium RIFCSPHIGHO2_12_FULL_43_15</name>
    <dbReference type="NCBI Taxonomy" id="1798341"/>
    <lineage>
        <taxon>Bacteria</taxon>
        <taxon>Candidatus Giovannoniibacteriota</taxon>
    </lineage>
</organism>
<keyword evidence="1" id="KW-1133">Transmembrane helix</keyword>
<keyword evidence="1" id="KW-0472">Membrane</keyword>